<keyword evidence="2" id="KW-0732">Signal</keyword>
<comment type="caution">
    <text evidence="12">The sequence shown here is derived from an EMBL/GenBank/DDBJ whole genome shotgun (WGS) entry which is preliminary data.</text>
</comment>
<evidence type="ECO:0000256" key="1">
    <source>
        <dbReference type="ARBA" id="ARBA00007164"/>
    </source>
</evidence>
<dbReference type="GO" id="GO:0009002">
    <property type="term" value="F:serine-type D-Ala-D-Ala carboxypeptidase activity"/>
    <property type="evidence" value="ECO:0007669"/>
    <property type="project" value="InterPro"/>
</dbReference>
<dbReference type="SUPFAM" id="SSF56601">
    <property type="entry name" value="beta-lactamase/transpeptidase-like"/>
    <property type="match status" value="1"/>
</dbReference>
<dbReference type="PANTHER" id="PTHR35333">
    <property type="entry name" value="BETA-LACTAMASE"/>
    <property type="match status" value="1"/>
</dbReference>
<organism evidence="12 13">
    <name type="scientific">Candidatus Yonathbacteria bacterium CG_4_10_14_0_8_um_filter_43_17</name>
    <dbReference type="NCBI Taxonomy" id="1975099"/>
    <lineage>
        <taxon>Bacteria</taxon>
        <taxon>Candidatus Yonathiibacteriota</taxon>
    </lineage>
</organism>
<feature type="domain" description="Peptidase S11 D-alanyl-D-alanine carboxypeptidase A N-terminal" evidence="11">
    <location>
        <begin position="90"/>
        <end position="338"/>
    </location>
</feature>
<evidence type="ECO:0000256" key="3">
    <source>
        <dbReference type="ARBA" id="ARBA00022801"/>
    </source>
</evidence>
<dbReference type="InterPro" id="IPR001967">
    <property type="entry name" value="Peptidase_S11_N"/>
</dbReference>
<evidence type="ECO:0000313" key="13">
    <source>
        <dbReference type="Proteomes" id="UP000230732"/>
    </source>
</evidence>
<dbReference type="GO" id="GO:0030655">
    <property type="term" value="P:beta-lactam antibiotic catabolic process"/>
    <property type="evidence" value="ECO:0007669"/>
    <property type="project" value="InterPro"/>
</dbReference>
<dbReference type="Proteomes" id="UP000230732">
    <property type="component" value="Unassembled WGS sequence"/>
</dbReference>
<dbReference type="GO" id="GO:0009252">
    <property type="term" value="P:peptidoglycan biosynthetic process"/>
    <property type="evidence" value="ECO:0007669"/>
    <property type="project" value="UniProtKB-KW"/>
</dbReference>
<keyword evidence="4" id="KW-0133">Cell shape</keyword>
<evidence type="ECO:0000256" key="9">
    <source>
        <dbReference type="RuleBase" id="RU004016"/>
    </source>
</evidence>
<reference evidence="13" key="1">
    <citation type="submission" date="2017-09" db="EMBL/GenBank/DDBJ databases">
        <title>Depth-based differentiation of microbial function through sediment-hosted aquifers and enrichment of novel symbionts in the deep terrestrial subsurface.</title>
        <authorList>
            <person name="Probst A.J."/>
            <person name="Ladd B."/>
            <person name="Jarett J.K."/>
            <person name="Geller-Mcgrath D.E."/>
            <person name="Sieber C.M.K."/>
            <person name="Emerson J.B."/>
            <person name="Anantharaman K."/>
            <person name="Thomas B.C."/>
            <person name="Malmstrom R."/>
            <person name="Stieglmeier M."/>
            <person name="Klingl A."/>
            <person name="Woyke T."/>
            <person name="Ryan C.M."/>
            <person name="Banfield J.F."/>
        </authorList>
    </citation>
    <scope>NUCLEOTIDE SEQUENCE [LARGE SCALE GENOMIC DNA]</scope>
</reference>
<evidence type="ECO:0000256" key="7">
    <source>
        <dbReference type="PIRSR" id="PIRSR618044-1"/>
    </source>
</evidence>
<evidence type="ECO:0000256" key="4">
    <source>
        <dbReference type="ARBA" id="ARBA00022960"/>
    </source>
</evidence>
<feature type="compositionally biased region" description="Basic residues" evidence="10">
    <location>
        <begin position="10"/>
        <end position="20"/>
    </location>
</feature>
<feature type="active site" description="Proton acceptor" evidence="7">
    <location>
        <position position="123"/>
    </location>
</feature>
<dbReference type="EMBL" id="PFKX01000043">
    <property type="protein sequence ID" value="PIY58343.1"/>
    <property type="molecule type" value="Genomic_DNA"/>
</dbReference>
<evidence type="ECO:0000313" key="12">
    <source>
        <dbReference type="EMBL" id="PIY58343.1"/>
    </source>
</evidence>
<dbReference type="GO" id="GO:0008800">
    <property type="term" value="F:beta-lactamase activity"/>
    <property type="evidence" value="ECO:0007669"/>
    <property type="project" value="InterPro"/>
</dbReference>
<keyword evidence="5" id="KW-0573">Peptidoglycan synthesis</keyword>
<proteinExistence type="inferred from homology"/>
<keyword evidence="3" id="KW-0378">Hydrolase</keyword>
<dbReference type="PANTHER" id="PTHR35333:SF3">
    <property type="entry name" value="BETA-LACTAMASE-TYPE TRANSPEPTIDASE FOLD CONTAINING PROTEIN"/>
    <property type="match status" value="1"/>
</dbReference>
<evidence type="ECO:0000256" key="10">
    <source>
        <dbReference type="SAM" id="MobiDB-lite"/>
    </source>
</evidence>
<evidence type="ECO:0000259" key="11">
    <source>
        <dbReference type="Pfam" id="PF00768"/>
    </source>
</evidence>
<evidence type="ECO:0000256" key="8">
    <source>
        <dbReference type="PIRSR" id="PIRSR618044-2"/>
    </source>
</evidence>
<dbReference type="InterPro" id="IPR012338">
    <property type="entry name" value="Beta-lactam/transpept-like"/>
</dbReference>
<feature type="active site" description="Acyl-ester intermediate" evidence="7">
    <location>
        <position position="120"/>
    </location>
</feature>
<gene>
    <name evidence="12" type="ORF">COY98_02905</name>
</gene>
<dbReference type="GO" id="GO:0008360">
    <property type="term" value="P:regulation of cell shape"/>
    <property type="evidence" value="ECO:0007669"/>
    <property type="project" value="UniProtKB-KW"/>
</dbReference>
<evidence type="ECO:0000256" key="6">
    <source>
        <dbReference type="ARBA" id="ARBA00023316"/>
    </source>
</evidence>
<feature type="active site" evidence="7">
    <location>
        <position position="174"/>
    </location>
</feature>
<dbReference type="Gene3D" id="3.40.710.10">
    <property type="entry name" value="DD-peptidase/beta-lactamase superfamily"/>
    <property type="match status" value="1"/>
</dbReference>
<sequence length="356" mass="38646">MRAQTDRLKSLKKKLKKKMDTRKNKERLIGRKAYALLLVLGGGACLAIAMQGLLSFALPTQAGTSVNNNANEAKEEIRTAKIVNPFDGLSLEARAVYVLELKTGSVLFAKNENKKLPLASVTKIMTTFVARDQFSPNVVVTITRDDLMADGDSGLHSGERWRLGDILDVMLIASSNDAAHAIAGFVGANGYPDETHADIARANFVHMMNEKASELKLDQMQFFNESGLDVSFPHSSQLAQVSILEQGGGYGSARNVADLFAELWKKYPETIEITAHKNARIISSDEIAHILPNTNEIVGNIPGLVASKTGFTNISGGNLAVIFDRGIGDPIVVVVLGSSYKGRFDDMQKLVDATRK</sequence>
<dbReference type="Pfam" id="PF00768">
    <property type="entry name" value="Peptidase_S11"/>
    <property type="match status" value="1"/>
</dbReference>
<dbReference type="GO" id="GO:0006508">
    <property type="term" value="P:proteolysis"/>
    <property type="evidence" value="ECO:0007669"/>
    <property type="project" value="InterPro"/>
</dbReference>
<dbReference type="InterPro" id="IPR018044">
    <property type="entry name" value="Peptidase_S11"/>
</dbReference>
<dbReference type="PRINTS" id="PR00725">
    <property type="entry name" value="DADACBPTASE1"/>
</dbReference>
<comment type="similarity">
    <text evidence="1 9">Belongs to the peptidase S11 family.</text>
</comment>
<keyword evidence="6" id="KW-0961">Cell wall biogenesis/degradation</keyword>
<accession>A0A2M7Q4N1</accession>
<evidence type="ECO:0000256" key="2">
    <source>
        <dbReference type="ARBA" id="ARBA00022729"/>
    </source>
</evidence>
<protein>
    <recommendedName>
        <fullName evidence="11">Peptidase S11 D-alanyl-D-alanine carboxypeptidase A N-terminal domain-containing protein</fullName>
    </recommendedName>
</protein>
<name>A0A2M7Q4N1_9BACT</name>
<dbReference type="GO" id="GO:0046677">
    <property type="term" value="P:response to antibiotic"/>
    <property type="evidence" value="ECO:0007669"/>
    <property type="project" value="InterPro"/>
</dbReference>
<dbReference type="InterPro" id="IPR000871">
    <property type="entry name" value="Beta-lactam_class-A"/>
</dbReference>
<dbReference type="GO" id="GO:0071555">
    <property type="term" value="P:cell wall organization"/>
    <property type="evidence" value="ECO:0007669"/>
    <property type="project" value="UniProtKB-KW"/>
</dbReference>
<feature type="region of interest" description="Disordered" evidence="10">
    <location>
        <begin position="1"/>
        <end position="22"/>
    </location>
</feature>
<evidence type="ECO:0000256" key="5">
    <source>
        <dbReference type="ARBA" id="ARBA00022984"/>
    </source>
</evidence>
<dbReference type="AlphaFoldDB" id="A0A2M7Q4N1"/>
<feature type="binding site" evidence="8">
    <location>
        <position position="308"/>
    </location>
    <ligand>
        <name>substrate</name>
    </ligand>
</feature>